<keyword evidence="2" id="KW-1185">Reference proteome</keyword>
<proteinExistence type="predicted"/>
<evidence type="ECO:0000313" key="2">
    <source>
        <dbReference type="Proteomes" id="UP000076858"/>
    </source>
</evidence>
<comment type="caution">
    <text evidence="1">The sequence shown here is derived from an EMBL/GenBank/DDBJ whole genome shotgun (WGS) entry which is preliminary data.</text>
</comment>
<sequence length="80" mass="9427">MKIEIFVCCWKKACQAKIKTWLLLTIFFDKEEGEAYWETIERGNDFIGARLSVFFFLNVGHITEEWVVKIRPRRAQAGVT</sequence>
<gene>
    <name evidence="1" type="ORF">APZ42_015576</name>
</gene>
<dbReference type="EMBL" id="LRGB01000531">
    <property type="protein sequence ID" value="KZS18301.1"/>
    <property type="molecule type" value="Genomic_DNA"/>
</dbReference>
<dbReference type="AlphaFoldDB" id="A0A162NVG6"/>
<name>A0A162NVG6_9CRUS</name>
<accession>A0A162NVG6</accession>
<reference evidence="1 2" key="1">
    <citation type="submission" date="2016-03" db="EMBL/GenBank/DDBJ databases">
        <title>EvidentialGene: Evidence-directed Construction of Genes on Genomes.</title>
        <authorList>
            <person name="Gilbert D.G."/>
            <person name="Choi J.-H."/>
            <person name="Mockaitis K."/>
            <person name="Colbourne J."/>
            <person name="Pfrender M."/>
        </authorList>
    </citation>
    <scope>NUCLEOTIDE SEQUENCE [LARGE SCALE GENOMIC DNA]</scope>
    <source>
        <strain evidence="1 2">Xinb3</strain>
        <tissue evidence="1">Complete organism</tissue>
    </source>
</reference>
<protein>
    <submittedName>
        <fullName evidence="1">Uncharacterized protein</fullName>
    </submittedName>
</protein>
<evidence type="ECO:0000313" key="1">
    <source>
        <dbReference type="EMBL" id="KZS18301.1"/>
    </source>
</evidence>
<dbReference type="Proteomes" id="UP000076858">
    <property type="component" value="Unassembled WGS sequence"/>
</dbReference>
<organism evidence="1 2">
    <name type="scientific">Daphnia magna</name>
    <dbReference type="NCBI Taxonomy" id="35525"/>
    <lineage>
        <taxon>Eukaryota</taxon>
        <taxon>Metazoa</taxon>
        <taxon>Ecdysozoa</taxon>
        <taxon>Arthropoda</taxon>
        <taxon>Crustacea</taxon>
        <taxon>Branchiopoda</taxon>
        <taxon>Diplostraca</taxon>
        <taxon>Cladocera</taxon>
        <taxon>Anomopoda</taxon>
        <taxon>Daphniidae</taxon>
        <taxon>Daphnia</taxon>
    </lineage>
</organism>